<proteinExistence type="predicted"/>
<organism evidence="2 3">
    <name type="scientific">Anas platyrhynchos</name>
    <name type="common">Mallard</name>
    <name type="synonym">Anas boschas</name>
    <dbReference type="NCBI Taxonomy" id="8839"/>
    <lineage>
        <taxon>Eukaryota</taxon>
        <taxon>Metazoa</taxon>
        <taxon>Chordata</taxon>
        <taxon>Craniata</taxon>
        <taxon>Vertebrata</taxon>
        <taxon>Euteleostomi</taxon>
        <taxon>Archelosauria</taxon>
        <taxon>Archosauria</taxon>
        <taxon>Dinosauria</taxon>
        <taxon>Saurischia</taxon>
        <taxon>Theropoda</taxon>
        <taxon>Coelurosauria</taxon>
        <taxon>Aves</taxon>
        <taxon>Neognathae</taxon>
        <taxon>Galloanserae</taxon>
        <taxon>Anseriformes</taxon>
        <taxon>Anatidae</taxon>
        <taxon>Anatinae</taxon>
        <taxon>Anas</taxon>
    </lineage>
</organism>
<evidence type="ECO:0000256" key="1">
    <source>
        <dbReference type="SAM" id="MobiDB-lite"/>
    </source>
</evidence>
<name>R0JAF9_ANAPL</name>
<dbReference type="Proteomes" id="UP000296049">
    <property type="component" value="Unassembled WGS sequence"/>
</dbReference>
<reference evidence="3" key="1">
    <citation type="journal article" date="2013" name="Nat. Genet.">
        <title>The duck genome and transcriptome provide insight into an avian influenza virus reservoir species.</title>
        <authorList>
            <person name="Huang Y."/>
            <person name="Li Y."/>
            <person name="Burt D.W."/>
            <person name="Chen H."/>
            <person name="Zhang Y."/>
            <person name="Qian W."/>
            <person name="Kim H."/>
            <person name="Gan S."/>
            <person name="Zhao Y."/>
            <person name="Li J."/>
            <person name="Yi K."/>
            <person name="Feng H."/>
            <person name="Zhu P."/>
            <person name="Li B."/>
            <person name="Liu Q."/>
            <person name="Fairley S."/>
            <person name="Magor K.E."/>
            <person name="Du Z."/>
            <person name="Hu X."/>
            <person name="Goodman L."/>
            <person name="Tafer H."/>
            <person name="Vignal A."/>
            <person name="Lee T."/>
            <person name="Kim K.W."/>
            <person name="Sheng Z."/>
            <person name="An Y."/>
            <person name="Searle S."/>
            <person name="Herrero J."/>
            <person name="Groenen M.A."/>
            <person name="Crooijmans R.P."/>
            <person name="Faraut T."/>
            <person name="Cai Q."/>
            <person name="Webster R.G."/>
            <person name="Aldridge J.R."/>
            <person name="Warren W.C."/>
            <person name="Bartschat S."/>
            <person name="Kehr S."/>
            <person name="Marz M."/>
            <person name="Stadler P.F."/>
            <person name="Smith J."/>
            <person name="Kraus R.H."/>
            <person name="Zhao Y."/>
            <person name="Ren L."/>
            <person name="Fei J."/>
            <person name="Morisson M."/>
            <person name="Kaiser P."/>
            <person name="Griffin D.K."/>
            <person name="Rao M."/>
            <person name="Pitel F."/>
            <person name="Wang J."/>
            <person name="Li N."/>
        </authorList>
    </citation>
    <scope>NUCLEOTIDE SEQUENCE [LARGE SCALE GENOMIC DNA]</scope>
</reference>
<feature type="compositionally biased region" description="Polar residues" evidence="1">
    <location>
        <begin position="88"/>
        <end position="102"/>
    </location>
</feature>
<dbReference type="EMBL" id="KB745279">
    <property type="protein sequence ID" value="EOA93926.1"/>
    <property type="molecule type" value="Genomic_DNA"/>
</dbReference>
<evidence type="ECO:0000313" key="3">
    <source>
        <dbReference type="Proteomes" id="UP000296049"/>
    </source>
</evidence>
<sequence length="126" mass="13375">MARNRRQAFTSPRTFGFFLAGLQPGHSCGLPAACDRIQRAPKVSPVRAARSVTDVASAGLLGDSSWPPACGAQGLPCDNTSGRARLFQRQSSEGSRLRSCSHTGHHGAAPHDRRNGATRRALVLPC</sequence>
<gene>
    <name evidence="2" type="ORF">Anapl_13507</name>
</gene>
<accession>R0JAF9</accession>
<protein>
    <submittedName>
        <fullName evidence="2">Uncharacterized protein</fullName>
    </submittedName>
</protein>
<dbReference type="AlphaFoldDB" id="R0JAF9"/>
<evidence type="ECO:0000313" key="2">
    <source>
        <dbReference type="EMBL" id="EOA93926.1"/>
    </source>
</evidence>
<feature type="region of interest" description="Disordered" evidence="1">
    <location>
        <begin position="88"/>
        <end position="120"/>
    </location>
</feature>
<keyword evidence="3" id="KW-1185">Reference proteome</keyword>